<reference evidence="3" key="1">
    <citation type="submission" date="2016-06" db="EMBL/GenBank/DDBJ databases">
        <authorList>
            <person name="Varghese N."/>
            <person name="Submissions Spin"/>
        </authorList>
    </citation>
    <scope>NUCLEOTIDE SEQUENCE [LARGE SCALE GENOMIC DNA]</scope>
    <source>
        <strain evidence="3">DSM 44814</strain>
    </source>
</reference>
<protein>
    <submittedName>
        <fullName evidence="2">Uncharacterized protein</fullName>
    </submittedName>
</protein>
<dbReference type="RefSeq" id="WP_091125329.1">
    <property type="nucleotide sequence ID" value="NZ_FMHY01000002.1"/>
</dbReference>
<proteinExistence type="predicted"/>
<name>A0A1C6VJX7_9ACTN</name>
<accession>A0A1C6VJX7</accession>
<gene>
    <name evidence="2" type="ORF">GA0070604_5728</name>
</gene>
<organism evidence="2 3">
    <name type="scientific">Micromonospora eburnea</name>
    <dbReference type="NCBI Taxonomy" id="227316"/>
    <lineage>
        <taxon>Bacteria</taxon>
        <taxon>Bacillati</taxon>
        <taxon>Actinomycetota</taxon>
        <taxon>Actinomycetes</taxon>
        <taxon>Micromonosporales</taxon>
        <taxon>Micromonosporaceae</taxon>
        <taxon>Micromonospora</taxon>
    </lineage>
</organism>
<keyword evidence="3" id="KW-1185">Reference proteome</keyword>
<evidence type="ECO:0000256" key="1">
    <source>
        <dbReference type="SAM" id="SignalP"/>
    </source>
</evidence>
<feature type="chain" id="PRO_5038938371" evidence="1">
    <location>
        <begin position="30"/>
        <end position="62"/>
    </location>
</feature>
<sequence length="62" mass="6514">MSITRTLVITTVKSALVVAAAVGFGAVVADGPGQQVSQAIEACPEDTHWSDELVMCVTDTHW</sequence>
<keyword evidence="1" id="KW-0732">Signal</keyword>
<dbReference type="EMBL" id="FMHY01000002">
    <property type="protein sequence ID" value="SCL66572.1"/>
    <property type="molecule type" value="Genomic_DNA"/>
</dbReference>
<evidence type="ECO:0000313" key="2">
    <source>
        <dbReference type="EMBL" id="SCL66572.1"/>
    </source>
</evidence>
<dbReference type="Proteomes" id="UP000199696">
    <property type="component" value="Unassembled WGS sequence"/>
</dbReference>
<feature type="signal peptide" evidence="1">
    <location>
        <begin position="1"/>
        <end position="29"/>
    </location>
</feature>
<dbReference type="AlphaFoldDB" id="A0A1C6VJX7"/>
<evidence type="ECO:0000313" key="3">
    <source>
        <dbReference type="Proteomes" id="UP000199696"/>
    </source>
</evidence>